<evidence type="ECO:0000256" key="2">
    <source>
        <dbReference type="ARBA" id="ARBA00022801"/>
    </source>
</evidence>
<feature type="domain" description="Nudix hydrolase" evidence="3">
    <location>
        <begin position="289"/>
        <end position="426"/>
    </location>
</feature>
<dbReference type="InterPro" id="IPR000868">
    <property type="entry name" value="Isochorismatase-like_dom"/>
</dbReference>
<proteinExistence type="inferred from homology"/>
<keyword evidence="5" id="KW-1185">Reference proteome</keyword>
<dbReference type="InterPro" id="IPR015797">
    <property type="entry name" value="NUDIX_hydrolase-like_dom_sf"/>
</dbReference>
<evidence type="ECO:0000313" key="5">
    <source>
        <dbReference type="Proteomes" id="UP001343724"/>
    </source>
</evidence>
<dbReference type="PRINTS" id="PR00502">
    <property type="entry name" value="NUDIXFAMILY"/>
</dbReference>
<comment type="caution">
    <text evidence="4">The sequence shown here is derived from an EMBL/GenBank/DDBJ whole genome shotgun (WGS) entry which is preliminary data.</text>
</comment>
<dbReference type="PROSITE" id="PS51462">
    <property type="entry name" value="NUDIX"/>
    <property type="match status" value="1"/>
</dbReference>
<dbReference type="CDD" id="cd00431">
    <property type="entry name" value="cysteine_hydrolases"/>
    <property type="match status" value="1"/>
</dbReference>
<comment type="similarity">
    <text evidence="1">Belongs to the Nudix hydrolase family.</text>
</comment>
<evidence type="ECO:0000259" key="3">
    <source>
        <dbReference type="PROSITE" id="PS51462"/>
    </source>
</evidence>
<gene>
    <name evidence="4" type="ORF">VJ920_04205</name>
</gene>
<dbReference type="PANTHER" id="PTHR43540:SF1">
    <property type="entry name" value="ISOCHORISMATASE HYDROLASE"/>
    <property type="match status" value="1"/>
</dbReference>
<dbReference type="Gene3D" id="3.90.79.10">
    <property type="entry name" value="Nucleoside Triphosphate Pyrophosphohydrolase"/>
    <property type="match status" value="1"/>
</dbReference>
<dbReference type="Gene3D" id="3.40.50.850">
    <property type="entry name" value="Isochorismatase-like"/>
    <property type="match status" value="1"/>
</dbReference>
<dbReference type="InterPro" id="IPR000086">
    <property type="entry name" value="NUDIX_hydrolase_dom"/>
</dbReference>
<dbReference type="InterPro" id="IPR020476">
    <property type="entry name" value="Nudix_hydrolase"/>
</dbReference>
<organism evidence="4 5">
    <name type="scientific">Adlercreutzia shanghongiae</name>
    <dbReference type="NCBI Taxonomy" id="3111773"/>
    <lineage>
        <taxon>Bacteria</taxon>
        <taxon>Bacillati</taxon>
        <taxon>Actinomycetota</taxon>
        <taxon>Coriobacteriia</taxon>
        <taxon>Eggerthellales</taxon>
        <taxon>Eggerthellaceae</taxon>
        <taxon>Adlercreutzia</taxon>
    </lineage>
</organism>
<reference evidence="4 5" key="1">
    <citation type="submission" date="2024-01" db="EMBL/GenBank/DDBJ databases">
        <title>novel species in genus Adlercreutzia.</title>
        <authorList>
            <person name="Liu X."/>
        </authorList>
    </citation>
    <scope>NUCLEOTIDE SEQUENCE [LARGE SCALE GENOMIC DNA]</scope>
    <source>
        <strain evidence="4 5">R22</strain>
    </source>
</reference>
<dbReference type="CDD" id="cd03424">
    <property type="entry name" value="NUDIX_ADPRase_Nudt5_UGPPase_Nudt14"/>
    <property type="match status" value="1"/>
</dbReference>
<dbReference type="InterPro" id="IPR050272">
    <property type="entry name" value="Isochorismatase-like_hydrls"/>
</dbReference>
<dbReference type="RefSeq" id="WP_326439325.1">
    <property type="nucleotide sequence ID" value="NZ_JAYMFH010000003.1"/>
</dbReference>
<keyword evidence="2" id="KW-0378">Hydrolase</keyword>
<dbReference type="EMBL" id="JAYMFH010000003">
    <property type="protein sequence ID" value="MEC4294508.1"/>
    <property type="molecule type" value="Genomic_DNA"/>
</dbReference>
<sequence length="431" mass="46374">MIEPARAALILIDMQNGFIDAASPLCIAGAAASVPACACALGAARAHGMAVFHVRRQYAADGSDVEAVRWEAWAEGGRPLSAVDPKSLECPSELAPLTGEPIVMKPSWSAFFGTELAMMLRAKGIDTLVLAGTTTPNCVRSTAYDGLARGFNVAVLRDATSSRTPEAQQANLADMACAGIQLLNAADLAADGLLHIRDTEAEVARAVKLERRAARRQAPQGALSPTAHCDALATPRLDAIETVSTGWINKYILHYTTPDGRPYEYEGTSRKEPEAYEAQLRRLGAGQRPVTDAVGMVPVLPDGSVLLIREFRYPLNSWCISFPAGLIDAGETIREAVARELEEETGYRLREDLGDTAVRVLPQTGFSSTGMSEESVQVVYAFVEPGGAARPEDAEHICPFVLRRSEIRHFLDTNETPIGTRCQLILEAMAL</sequence>
<protein>
    <submittedName>
        <fullName evidence="4">Isochorismatase family protein</fullName>
    </submittedName>
</protein>
<dbReference type="PROSITE" id="PS00893">
    <property type="entry name" value="NUDIX_BOX"/>
    <property type="match status" value="1"/>
</dbReference>
<dbReference type="Pfam" id="PF00857">
    <property type="entry name" value="Isochorismatase"/>
    <property type="match status" value="1"/>
</dbReference>
<dbReference type="InterPro" id="IPR020084">
    <property type="entry name" value="NUDIX_hydrolase_CS"/>
</dbReference>
<evidence type="ECO:0000313" key="4">
    <source>
        <dbReference type="EMBL" id="MEC4294508.1"/>
    </source>
</evidence>
<evidence type="ECO:0000256" key="1">
    <source>
        <dbReference type="ARBA" id="ARBA00005582"/>
    </source>
</evidence>
<dbReference type="Pfam" id="PF00293">
    <property type="entry name" value="NUDIX"/>
    <property type="match status" value="1"/>
</dbReference>
<dbReference type="SUPFAM" id="SSF55811">
    <property type="entry name" value="Nudix"/>
    <property type="match status" value="1"/>
</dbReference>
<name>A0ABU6IXS2_9ACTN</name>
<dbReference type="InterPro" id="IPR036380">
    <property type="entry name" value="Isochorismatase-like_sf"/>
</dbReference>
<accession>A0ABU6IXS2</accession>
<dbReference type="SUPFAM" id="SSF52499">
    <property type="entry name" value="Isochorismatase-like hydrolases"/>
    <property type="match status" value="1"/>
</dbReference>
<dbReference type="PANTHER" id="PTHR43540">
    <property type="entry name" value="PEROXYUREIDOACRYLATE/UREIDOACRYLATE AMIDOHYDROLASE-RELATED"/>
    <property type="match status" value="1"/>
</dbReference>
<dbReference type="Proteomes" id="UP001343724">
    <property type="component" value="Unassembled WGS sequence"/>
</dbReference>